<proteinExistence type="predicted"/>
<evidence type="ECO:0000256" key="1">
    <source>
        <dbReference type="SAM" id="MobiDB-lite"/>
    </source>
</evidence>
<comment type="caution">
    <text evidence="2">The sequence shown here is derived from an EMBL/GenBank/DDBJ whole genome shotgun (WGS) entry which is preliminary data.</text>
</comment>
<evidence type="ECO:0000313" key="2">
    <source>
        <dbReference type="EMBL" id="GII94506.1"/>
    </source>
</evidence>
<organism evidence="2 3">
    <name type="scientific">Sinosporangium siamense</name>
    <dbReference type="NCBI Taxonomy" id="1367973"/>
    <lineage>
        <taxon>Bacteria</taxon>
        <taxon>Bacillati</taxon>
        <taxon>Actinomycetota</taxon>
        <taxon>Actinomycetes</taxon>
        <taxon>Streptosporangiales</taxon>
        <taxon>Streptosporangiaceae</taxon>
        <taxon>Sinosporangium</taxon>
    </lineage>
</organism>
<dbReference type="Proteomes" id="UP000606172">
    <property type="component" value="Unassembled WGS sequence"/>
</dbReference>
<evidence type="ECO:0000313" key="3">
    <source>
        <dbReference type="Proteomes" id="UP000606172"/>
    </source>
</evidence>
<dbReference type="AlphaFoldDB" id="A0A919RII7"/>
<keyword evidence="3" id="KW-1185">Reference proteome</keyword>
<protein>
    <submittedName>
        <fullName evidence="2">Uncharacterized protein</fullName>
    </submittedName>
</protein>
<sequence length="110" mass="11381">MPAGSVNTTVTSPCSSGSLCVIIKGALRMGGGPEAAPVSSYRDRGMKGGPPRRGRVWSWRSLRRPGIGLLPGRKERRDASLMAAYPLGRPSHGSGPPTAGLMGAEVALNV</sequence>
<gene>
    <name evidence="2" type="ORF">Ssi02_47370</name>
</gene>
<name>A0A919RII7_9ACTN</name>
<dbReference type="EMBL" id="BOOW01000030">
    <property type="protein sequence ID" value="GII94506.1"/>
    <property type="molecule type" value="Genomic_DNA"/>
</dbReference>
<feature type="region of interest" description="Disordered" evidence="1">
    <location>
        <begin position="33"/>
        <end position="53"/>
    </location>
</feature>
<reference evidence="2" key="1">
    <citation type="submission" date="2021-01" db="EMBL/GenBank/DDBJ databases">
        <title>Whole genome shotgun sequence of Sinosporangium siamense NBRC 109515.</title>
        <authorList>
            <person name="Komaki H."/>
            <person name="Tamura T."/>
        </authorList>
    </citation>
    <scope>NUCLEOTIDE SEQUENCE</scope>
    <source>
        <strain evidence="2">NBRC 109515</strain>
    </source>
</reference>
<accession>A0A919RII7</accession>